<dbReference type="EMBL" id="BKCJ010498214">
    <property type="protein sequence ID" value="GFA84058.1"/>
    <property type="molecule type" value="Genomic_DNA"/>
</dbReference>
<sequence>MENDLDSRLMGEALILDRSRDPNFGNFIELDDLHEPLELRRDQLEDLEPTIEEGEVIDAPIVEMTKARNYDDGINDYLSFCDYDRKIHINGRYNLSSIMKDKMVYKGKNVVGAFMNVPIFVGTFYVASDFAVIENMDAYRDVEMGDIILENEFCKKIEVHAKRFDGLITIFNGNDEVTYHMARSHP</sequence>
<proteinExistence type="predicted"/>
<protein>
    <submittedName>
        <fullName evidence="1">Uncharacterized protein</fullName>
    </submittedName>
</protein>
<organism evidence="1">
    <name type="scientific">Tanacetum cinerariifolium</name>
    <name type="common">Dalmatian daisy</name>
    <name type="synonym">Chrysanthemum cinerariifolium</name>
    <dbReference type="NCBI Taxonomy" id="118510"/>
    <lineage>
        <taxon>Eukaryota</taxon>
        <taxon>Viridiplantae</taxon>
        <taxon>Streptophyta</taxon>
        <taxon>Embryophyta</taxon>
        <taxon>Tracheophyta</taxon>
        <taxon>Spermatophyta</taxon>
        <taxon>Magnoliopsida</taxon>
        <taxon>eudicotyledons</taxon>
        <taxon>Gunneridae</taxon>
        <taxon>Pentapetalae</taxon>
        <taxon>asterids</taxon>
        <taxon>campanulids</taxon>
        <taxon>Asterales</taxon>
        <taxon>Asteraceae</taxon>
        <taxon>Asteroideae</taxon>
        <taxon>Anthemideae</taxon>
        <taxon>Anthemidinae</taxon>
        <taxon>Tanacetum</taxon>
    </lineage>
</organism>
<evidence type="ECO:0000313" key="1">
    <source>
        <dbReference type="EMBL" id="GFA84058.1"/>
    </source>
</evidence>
<dbReference type="AlphaFoldDB" id="A0A699KA38"/>
<feature type="non-terminal residue" evidence="1">
    <location>
        <position position="186"/>
    </location>
</feature>
<reference evidence="1" key="1">
    <citation type="journal article" date="2019" name="Sci. Rep.">
        <title>Draft genome of Tanacetum cinerariifolium, the natural source of mosquito coil.</title>
        <authorList>
            <person name="Yamashiro T."/>
            <person name="Shiraishi A."/>
            <person name="Satake H."/>
            <person name="Nakayama K."/>
        </authorList>
    </citation>
    <scope>NUCLEOTIDE SEQUENCE</scope>
</reference>
<name>A0A699KA38_TANCI</name>
<accession>A0A699KA38</accession>
<comment type="caution">
    <text evidence="1">The sequence shown here is derived from an EMBL/GenBank/DDBJ whole genome shotgun (WGS) entry which is preliminary data.</text>
</comment>
<gene>
    <name evidence="1" type="ORF">Tci_656030</name>
</gene>